<dbReference type="PANTHER" id="PTHR46566">
    <property type="entry name" value="1-PHOSPHOFRUCTOKINASE-RELATED"/>
    <property type="match status" value="1"/>
</dbReference>
<keyword evidence="5" id="KW-0067">ATP-binding</keyword>
<dbReference type="PIRSF" id="PIRSF000535">
    <property type="entry name" value="1PFK/6PFK/LacC"/>
    <property type="match status" value="1"/>
</dbReference>
<evidence type="ECO:0000259" key="7">
    <source>
        <dbReference type="Pfam" id="PF00294"/>
    </source>
</evidence>
<evidence type="ECO:0000313" key="8">
    <source>
        <dbReference type="EMBL" id="MCL6678027.1"/>
    </source>
</evidence>
<dbReference type="Gene3D" id="3.40.1190.20">
    <property type="match status" value="1"/>
</dbReference>
<evidence type="ECO:0000256" key="4">
    <source>
        <dbReference type="ARBA" id="ARBA00022777"/>
    </source>
</evidence>
<dbReference type="NCBIfam" id="TIGR03168">
    <property type="entry name" value="1-PFK"/>
    <property type="match status" value="1"/>
</dbReference>
<dbReference type="InterPro" id="IPR029056">
    <property type="entry name" value="Ribokinase-like"/>
</dbReference>
<evidence type="ECO:0000256" key="2">
    <source>
        <dbReference type="ARBA" id="ARBA00022679"/>
    </source>
</evidence>
<evidence type="ECO:0000256" key="6">
    <source>
        <dbReference type="PIRNR" id="PIRNR000535"/>
    </source>
</evidence>
<dbReference type="Proteomes" id="UP001165343">
    <property type="component" value="Unassembled WGS sequence"/>
</dbReference>
<reference evidence="8" key="1">
    <citation type="submission" date="2022-05" db="EMBL/GenBank/DDBJ databases">
        <authorList>
            <person name="Jo J.-H."/>
            <person name="Im W.-T."/>
        </authorList>
    </citation>
    <scope>NUCLEOTIDE SEQUENCE</scope>
    <source>
        <strain evidence="8">RG327</strain>
    </source>
</reference>
<dbReference type="InterPro" id="IPR002173">
    <property type="entry name" value="Carboh/pur_kinase_PfkB_CS"/>
</dbReference>
<comment type="similarity">
    <text evidence="1 6">Belongs to the carbohydrate kinase PfkB family.</text>
</comment>
<keyword evidence="9" id="KW-1185">Reference proteome</keyword>
<name>A0ABT0RCP0_9SPHN</name>
<proteinExistence type="inferred from homology"/>
<dbReference type="InterPro" id="IPR011611">
    <property type="entry name" value="PfkB_dom"/>
</dbReference>
<comment type="caution">
    <text evidence="8">The sequence shown here is derived from an EMBL/GenBank/DDBJ whole genome shotgun (WGS) entry which is preliminary data.</text>
</comment>
<feature type="domain" description="Carbohydrate kinase PfkB" evidence="7">
    <location>
        <begin position="30"/>
        <end position="295"/>
    </location>
</feature>
<evidence type="ECO:0000256" key="3">
    <source>
        <dbReference type="ARBA" id="ARBA00022741"/>
    </source>
</evidence>
<keyword evidence="4" id="KW-0418">Kinase</keyword>
<protein>
    <recommendedName>
        <fullName evidence="6">Phosphofructokinase</fullName>
    </recommendedName>
</protein>
<dbReference type="CDD" id="cd01164">
    <property type="entry name" value="FruK_PfkB_like"/>
    <property type="match status" value="1"/>
</dbReference>
<dbReference type="Pfam" id="PF00294">
    <property type="entry name" value="PfkB"/>
    <property type="match status" value="1"/>
</dbReference>
<dbReference type="EMBL" id="JAMGBC010000001">
    <property type="protein sequence ID" value="MCL6678027.1"/>
    <property type="molecule type" value="Genomic_DNA"/>
</dbReference>
<dbReference type="PROSITE" id="PS00583">
    <property type="entry name" value="PFKB_KINASES_1"/>
    <property type="match status" value="1"/>
</dbReference>
<evidence type="ECO:0000256" key="5">
    <source>
        <dbReference type="ARBA" id="ARBA00022840"/>
    </source>
</evidence>
<gene>
    <name evidence="8" type="ORF">LZ519_01655</name>
</gene>
<dbReference type="InterPro" id="IPR017583">
    <property type="entry name" value="Tagatose/fructose_Pkinase"/>
</dbReference>
<sequence>MSRRPRIVTLTLNPALDMSSEAETVRHTHKVRTSNEVMEPGGGGINVARVLSRLGDDVTALFLGGGATGGVLEELLDRGGVRHRMIPIADDTRLSFTVVERTTGKEYRFVPEGPEVSDAEQAQAFDAAVSQSCDYFVASGSLPRGVRKDFYVRLCTAVTDRGARFVLDTSGAPLAAALEAGGLFLVKPSKRELEGFIGRELSREELAEEAKRLVASGKAENVALTLGGEGAVLASSEGLIELPALPVKACSTVGAGDSFVAGMVHGFAVGRSAPEALRVGLAAGAAAVLSCGSELARPEDLERLVGQALSGEQVDDLRGGSDGA</sequence>
<organism evidence="8 9">
    <name type="scientific">Sphingomonas anseongensis</name>
    <dbReference type="NCBI Taxonomy" id="2908207"/>
    <lineage>
        <taxon>Bacteria</taxon>
        <taxon>Pseudomonadati</taxon>
        <taxon>Pseudomonadota</taxon>
        <taxon>Alphaproteobacteria</taxon>
        <taxon>Sphingomonadales</taxon>
        <taxon>Sphingomonadaceae</taxon>
        <taxon>Sphingomonas</taxon>
    </lineage>
</organism>
<dbReference type="PANTHER" id="PTHR46566:SF2">
    <property type="entry name" value="ATP-DEPENDENT 6-PHOSPHOFRUCTOKINASE ISOZYME 2"/>
    <property type="match status" value="1"/>
</dbReference>
<dbReference type="PROSITE" id="PS00584">
    <property type="entry name" value="PFKB_KINASES_2"/>
    <property type="match status" value="1"/>
</dbReference>
<keyword evidence="3" id="KW-0547">Nucleotide-binding</keyword>
<accession>A0ABT0RCP0</accession>
<dbReference type="RefSeq" id="WP_249867004.1">
    <property type="nucleotide sequence ID" value="NZ_JAMGBC010000001.1"/>
</dbReference>
<evidence type="ECO:0000256" key="1">
    <source>
        <dbReference type="ARBA" id="ARBA00010688"/>
    </source>
</evidence>
<keyword evidence="2 6" id="KW-0808">Transferase</keyword>
<evidence type="ECO:0000313" key="9">
    <source>
        <dbReference type="Proteomes" id="UP001165343"/>
    </source>
</evidence>
<dbReference type="SUPFAM" id="SSF53613">
    <property type="entry name" value="Ribokinase-like"/>
    <property type="match status" value="1"/>
</dbReference>